<keyword evidence="6 9" id="KW-0456">Lyase</keyword>
<keyword evidence="7 9" id="KW-0704">Schiff base</keyword>
<keyword evidence="5 9" id="KW-0865">Zymogen</keyword>
<protein>
    <recommendedName>
        <fullName evidence="9">Aspartate 1-decarboxylase</fullName>
        <ecNumber evidence="9">4.1.1.11</ecNumber>
    </recommendedName>
    <alternativeName>
        <fullName evidence="9">Aspartate alpha-decarboxylase</fullName>
    </alternativeName>
    <component>
        <recommendedName>
            <fullName evidence="9">Aspartate 1-decarboxylase beta chain</fullName>
        </recommendedName>
    </component>
    <component>
        <recommendedName>
            <fullName evidence="9">Aspartate 1-decarboxylase alpha chain</fullName>
        </recommendedName>
    </component>
</protein>
<comment type="subcellular location">
    <subcellularLocation>
        <location evidence="9">Cytoplasm</location>
    </subcellularLocation>
</comment>
<evidence type="ECO:0000256" key="2">
    <source>
        <dbReference type="ARBA" id="ARBA00022655"/>
    </source>
</evidence>
<feature type="chain" id="PRO_5038187786" description="Aspartate 1-decarboxylase beta chain" evidence="9 12">
    <location>
        <begin position="1"/>
        <end position="24"/>
    </location>
</feature>
<evidence type="ECO:0000313" key="14">
    <source>
        <dbReference type="Proteomes" id="UP000614410"/>
    </source>
</evidence>
<feature type="binding site" evidence="9">
    <location>
        <position position="57"/>
    </location>
    <ligand>
        <name>substrate</name>
    </ligand>
</feature>
<evidence type="ECO:0000256" key="1">
    <source>
        <dbReference type="ARBA" id="ARBA00022490"/>
    </source>
</evidence>
<evidence type="ECO:0000256" key="12">
    <source>
        <dbReference type="PIRSR" id="PIRSR006246-5"/>
    </source>
</evidence>
<dbReference type="GO" id="GO:0004068">
    <property type="term" value="F:aspartate 1-decarboxylase activity"/>
    <property type="evidence" value="ECO:0007669"/>
    <property type="project" value="UniProtKB-UniRule"/>
</dbReference>
<keyword evidence="2 9" id="KW-0566">Pantothenate biosynthesis</keyword>
<feature type="active site" description="Schiff-base intermediate with substrate; via pyruvic acid" evidence="9 10">
    <location>
        <position position="25"/>
    </location>
</feature>
<dbReference type="NCBIfam" id="TIGR00223">
    <property type="entry name" value="panD"/>
    <property type="match status" value="1"/>
</dbReference>
<dbReference type="PANTHER" id="PTHR21012">
    <property type="entry name" value="ASPARTATE 1-DECARBOXYLASE"/>
    <property type="match status" value="1"/>
</dbReference>
<dbReference type="Gene3D" id="2.40.40.20">
    <property type="match status" value="1"/>
</dbReference>
<dbReference type="PANTHER" id="PTHR21012:SF0">
    <property type="entry name" value="ASPARTATE 1-DECARBOXYLASE"/>
    <property type="match status" value="1"/>
</dbReference>
<dbReference type="GO" id="GO:0006523">
    <property type="term" value="P:alanine biosynthetic process"/>
    <property type="evidence" value="ECO:0007669"/>
    <property type="project" value="InterPro"/>
</dbReference>
<feature type="modified residue" description="Pyruvic acid (Ser)" evidence="9 11">
    <location>
        <position position="25"/>
    </location>
</feature>
<evidence type="ECO:0000313" key="13">
    <source>
        <dbReference type="EMBL" id="MBJ7609274.1"/>
    </source>
</evidence>
<keyword evidence="4 9" id="KW-0068">Autocatalytic cleavage</keyword>
<keyword evidence="8 9" id="KW-0670">Pyruvate</keyword>
<evidence type="ECO:0000256" key="4">
    <source>
        <dbReference type="ARBA" id="ARBA00022813"/>
    </source>
</evidence>
<dbReference type="InterPro" id="IPR003190">
    <property type="entry name" value="Asp_decarbox"/>
</dbReference>
<comment type="caution">
    <text evidence="13">The sequence shown here is derived from an EMBL/GenBank/DDBJ whole genome shotgun (WGS) entry which is preliminary data.</text>
</comment>
<comment type="pathway">
    <text evidence="9">Cofactor biosynthesis; (R)-pantothenate biosynthesis; beta-alanine from L-aspartate: step 1/1.</text>
</comment>
<comment type="function">
    <text evidence="9">Catalyzes the pyruvoyl-dependent decarboxylation of aspartate to produce beta-alanine.</text>
</comment>
<evidence type="ECO:0000256" key="8">
    <source>
        <dbReference type="ARBA" id="ARBA00023317"/>
    </source>
</evidence>
<comment type="PTM">
    <text evidence="9 11">Is synthesized initially as an inactive proenzyme, which is activated by self-cleavage at a specific serine bond to produce a beta-subunit with a hydroxyl group at its C-terminus and an alpha-subunit with a pyruvoyl group at its N-terminus.</text>
</comment>
<name>A0A934KMR3_9BACT</name>
<comment type="cofactor">
    <cofactor evidence="9 10">
        <name>pyruvate</name>
        <dbReference type="ChEBI" id="CHEBI:15361"/>
    </cofactor>
    <text evidence="9 10">Binds 1 pyruvoyl group covalently per subunit.</text>
</comment>
<dbReference type="HAMAP" id="MF_00446">
    <property type="entry name" value="PanD"/>
    <property type="match status" value="1"/>
</dbReference>
<evidence type="ECO:0000256" key="5">
    <source>
        <dbReference type="ARBA" id="ARBA00023145"/>
    </source>
</evidence>
<dbReference type="EMBL" id="JAEKNN010000033">
    <property type="protein sequence ID" value="MBJ7609274.1"/>
    <property type="molecule type" value="Genomic_DNA"/>
</dbReference>
<dbReference type="Pfam" id="PF02261">
    <property type="entry name" value="Asp_decarbox"/>
    <property type="match status" value="1"/>
</dbReference>
<feature type="chain" id="PRO_5038187785" description="Aspartate 1-decarboxylase alpha chain" evidence="9 12">
    <location>
        <begin position="25"/>
        <end position="119"/>
    </location>
</feature>
<dbReference type="InterPro" id="IPR009010">
    <property type="entry name" value="Asp_de-COase-like_dom_sf"/>
</dbReference>
<organism evidence="13 14">
    <name type="scientific">Candidatus Amunia macphersoniae</name>
    <dbReference type="NCBI Taxonomy" id="3127014"/>
    <lineage>
        <taxon>Bacteria</taxon>
        <taxon>Bacillati</taxon>
        <taxon>Candidatus Dormiibacterota</taxon>
        <taxon>Candidatus Dormibacteria</taxon>
        <taxon>Candidatus Aeolococcales</taxon>
        <taxon>Candidatus Aeolococcaceae</taxon>
        <taxon>Candidatus Amunia</taxon>
    </lineage>
</organism>
<dbReference type="Proteomes" id="UP000614410">
    <property type="component" value="Unassembled WGS sequence"/>
</dbReference>
<dbReference type="EC" id="4.1.1.11" evidence="9"/>
<comment type="similarity">
    <text evidence="9">Belongs to the PanD family.</text>
</comment>
<evidence type="ECO:0000256" key="3">
    <source>
        <dbReference type="ARBA" id="ARBA00022793"/>
    </source>
</evidence>
<evidence type="ECO:0000256" key="11">
    <source>
        <dbReference type="PIRSR" id="PIRSR006246-3"/>
    </source>
</evidence>
<dbReference type="GO" id="GO:0015940">
    <property type="term" value="P:pantothenate biosynthetic process"/>
    <property type="evidence" value="ECO:0007669"/>
    <property type="project" value="UniProtKB-UniRule"/>
</dbReference>
<dbReference type="PIRSF" id="PIRSF006246">
    <property type="entry name" value="Asp_decarbox"/>
    <property type="match status" value="1"/>
</dbReference>
<gene>
    <name evidence="9" type="primary">panD</name>
    <name evidence="13" type="ORF">JF887_07565</name>
</gene>
<sequence>MQRVVLRAKIHRATVTSADLDYEGSCSIDPELMRAADIVDGEQIHIVNVSNGSRAVTYAIAGQPGQIGLNGAMAHIGGRDDIVIIIAYAMVTEADLASHRPRVVLVDTANRVRDEVTVS</sequence>
<accession>A0A934KMR3</accession>
<feature type="active site" description="Proton donor" evidence="9 10">
    <location>
        <position position="58"/>
    </location>
</feature>
<dbReference type="AlphaFoldDB" id="A0A934KMR3"/>
<evidence type="ECO:0000256" key="9">
    <source>
        <dbReference type="HAMAP-Rule" id="MF_00446"/>
    </source>
</evidence>
<keyword evidence="3 9" id="KW-0210">Decarboxylase</keyword>
<evidence type="ECO:0000256" key="10">
    <source>
        <dbReference type="PIRSR" id="PIRSR006246-1"/>
    </source>
</evidence>
<dbReference type="GO" id="GO:0005829">
    <property type="term" value="C:cytosol"/>
    <property type="evidence" value="ECO:0007669"/>
    <property type="project" value="TreeGrafter"/>
</dbReference>
<dbReference type="SUPFAM" id="SSF50692">
    <property type="entry name" value="ADC-like"/>
    <property type="match status" value="1"/>
</dbReference>
<comment type="catalytic activity">
    <reaction evidence="9">
        <text>L-aspartate + H(+) = beta-alanine + CO2</text>
        <dbReference type="Rhea" id="RHEA:19497"/>
        <dbReference type="ChEBI" id="CHEBI:15378"/>
        <dbReference type="ChEBI" id="CHEBI:16526"/>
        <dbReference type="ChEBI" id="CHEBI:29991"/>
        <dbReference type="ChEBI" id="CHEBI:57966"/>
        <dbReference type="EC" id="4.1.1.11"/>
    </reaction>
</comment>
<comment type="subunit">
    <text evidence="9">Heterooctamer of four alpha and four beta subunits.</text>
</comment>
<reference evidence="13 14" key="1">
    <citation type="submission" date="2020-10" db="EMBL/GenBank/DDBJ databases">
        <title>Ca. Dormibacterota MAGs.</title>
        <authorList>
            <person name="Montgomery K."/>
        </authorList>
    </citation>
    <scope>NUCLEOTIDE SEQUENCE [LARGE SCALE GENOMIC DNA]</scope>
    <source>
        <strain evidence="13">Mitchell_Peninsula_5</strain>
    </source>
</reference>
<evidence type="ECO:0000256" key="6">
    <source>
        <dbReference type="ARBA" id="ARBA00023239"/>
    </source>
</evidence>
<evidence type="ECO:0000256" key="7">
    <source>
        <dbReference type="ARBA" id="ARBA00023270"/>
    </source>
</evidence>
<comment type="caution">
    <text evidence="9">Lacks conserved residue(s) required for the propagation of feature annotation.</text>
</comment>
<dbReference type="CDD" id="cd06919">
    <property type="entry name" value="Asp_decarbox"/>
    <property type="match status" value="1"/>
</dbReference>
<proteinExistence type="inferred from homology"/>
<keyword evidence="1 9" id="KW-0963">Cytoplasm</keyword>